<name>A0ABR2S061_9ROSI</name>
<reference evidence="1 2" key="1">
    <citation type="journal article" date="2024" name="G3 (Bethesda)">
        <title>Genome assembly of Hibiscus sabdariffa L. provides insights into metabolisms of medicinal natural products.</title>
        <authorList>
            <person name="Kim T."/>
        </authorList>
    </citation>
    <scope>NUCLEOTIDE SEQUENCE [LARGE SCALE GENOMIC DNA]</scope>
    <source>
        <strain evidence="1">TK-2024</strain>
        <tissue evidence="1">Old leaves</tissue>
    </source>
</reference>
<protein>
    <submittedName>
        <fullName evidence="1">Uncharacterized protein</fullName>
    </submittedName>
</protein>
<gene>
    <name evidence="1" type="ORF">V6N11_001459</name>
</gene>
<proteinExistence type="predicted"/>
<dbReference type="EMBL" id="JBBPBN010000019">
    <property type="protein sequence ID" value="KAK9018485.1"/>
    <property type="molecule type" value="Genomic_DNA"/>
</dbReference>
<accession>A0ABR2S061</accession>
<sequence length="188" mass="21569">MDLDDTLYPLSIGFSLACHKNIKVAEFMLKYLDIEESEVARMCLELCMECGTTMAGLKALGFEFEKDEFHAYANGRLPYETLRPDSVLKNLLLSVQQRKIYIVKGDNNKFSRGLQGKAENSSIRRLSREHDYTMYVENIPQAMQWKGVCGIHLQDTMMLLTHTLQGSLAEVEENQEKRISLLGRKKLQ</sequence>
<keyword evidence="2" id="KW-1185">Reference proteome</keyword>
<comment type="caution">
    <text evidence="1">The sequence shown here is derived from an EMBL/GenBank/DDBJ whole genome shotgun (WGS) entry which is preliminary data.</text>
</comment>
<dbReference type="PANTHER" id="PTHR12725">
    <property type="entry name" value="HALOACID DEHALOGENASE-LIKE HYDROLASE"/>
    <property type="match status" value="1"/>
</dbReference>
<dbReference type="Gene3D" id="1.10.150.450">
    <property type="match status" value="1"/>
</dbReference>
<organism evidence="1 2">
    <name type="scientific">Hibiscus sabdariffa</name>
    <name type="common">roselle</name>
    <dbReference type="NCBI Taxonomy" id="183260"/>
    <lineage>
        <taxon>Eukaryota</taxon>
        <taxon>Viridiplantae</taxon>
        <taxon>Streptophyta</taxon>
        <taxon>Embryophyta</taxon>
        <taxon>Tracheophyta</taxon>
        <taxon>Spermatophyta</taxon>
        <taxon>Magnoliopsida</taxon>
        <taxon>eudicotyledons</taxon>
        <taxon>Gunneridae</taxon>
        <taxon>Pentapetalae</taxon>
        <taxon>rosids</taxon>
        <taxon>malvids</taxon>
        <taxon>Malvales</taxon>
        <taxon>Malvaceae</taxon>
        <taxon>Malvoideae</taxon>
        <taxon>Hibiscus</taxon>
    </lineage>
</organism>
<dbReference type="PANTHER" id="PTHR12725:SF117">
    <property type="entry name" value="HALOACID DEHALOGENASE-LIKE HYDROLASE"/>
    <property type="match status" value="1"/>
</dbReference>
<evidence type="ECO:0000313" key="1">
    <source>
        <dbReference type="EMBL" id="KAK9018485.1"/>
    </source>
</evidence>
<dbReference type="Proteomes" id="UP001396334">
    <property type="component" value="Unassembled WGS sequence"/>
</dbReference>
<evidence type="ECO:0000313" key="2">
    <source>
        <dbReference type="Proteomes" id="UP001396334"/>
    </source>
</evidence>